<name>A0A6L6QIW0_9BURK</name>
<evidence type="ECO:0000313" key="6">
    <source>
        <dbReference type="Proteomes" id="UP000472320"/>
    </source>
</evidence>
<keyword evidence="1" id="KW-0175">Coiled coil</keyword>
<dbReference type="Pfam" id="PF13598">
    <property type="entry name" value="DUF4139"/>
    <property type="match status" value="1"/>
</dbReference>
<keyword evidence="2" id="KW-0732">Signal</keyword>
<dbReference type="PANTHER" id="PTHR31005">
    <property type="entry name" value="DUF4139 DOMAIN-CONTAINING PROTEIN"/>
    <property type="match status" value="1"/>
</dbReference>
<gene>
    <name evidence="5" type="ORF">GM658_14825</name>
</gene>
<sequence length="535" mass="58101">MKPTRIATAVTLCLSLQGFACASNAPITRVTLYSGIATVERSAQVTPGMRELEISGLPANFDAQTLRIQAPAGVQVGEIVTRDVGQAEAASPREAELEAKLQALEDSRDQLNVEVESSALVKNYLSKLNGGENSQTTVDGKSLGAAVDTIKRSGREALAQIQRTQVQIRELDKKIKAAQRELEKARSGARDQRSITIAVAAQQAGSIKLSYQVNRAGWKPVYRATLNSATSTIELERMAVVAQKSGEDWSGVEMHLSTGQPRLSPQAPEPVPHRLTYYPPRPPQQYSLAEAPELKAVPMAAPPAPVTAYLTGSRVQDNFIPPVLETQGSFDTEFAVPNRVNLASDGREITLPLSTTKIAAKQRVRVVPRQEKFAVITAEAERPSGVWLSGNIQLFRDGAYVGATNWNTQASDKLALSFGRDEMVRVTVDRADQQSGSRGFLSQRGEHQVADVFTISSFHKTPVELLVLESTPVSASDEIKVKQTFSPQPGIAAWEQRQGVVGWEKTLAPNETMKINVGYNITYPKEGTVGGMQNF</sequence>
<dbReference type="PANTHER" id="PTHR31005:SF8">
    <property type="entry name" value="DUF4139 DOMAIN-CONTAINING PROTEIN"/>
    <property type="match status" value="1"/>
</dbReference>
<evidence type="ECO:0000256" key="1">
    <source>
        <dbReference type="SAM" id="Coils"/>
    </source>
</evidence>
<feature type="signal peptide" evidence="2">
    <location>
        <begin position="1"/>
        <end position="22"/>
    </location>
</feature>
<dbReference type="InterPro" id="IPR025554">
    <property type="entry name" value="DUF4140"/>
</dbReference>
<accession>A0A6L6QIW0</accession>
<feature type="domain" description="DUF4140" evidence="4">
    <location>
        <begin position="30"/>
        <end position="118"/>
    </location>
</feature>
<protein>
    <submittedName>
        <fullName evidence="5">Mucoidy inhibitor MuiA family protein</fullName>
    </submittedName>
</protein>
<feature type="chain" id="PRO_5026700381" evidence="2">
    <location>
        <begin position="23"/>
        <end position="535"/>
    </location>
</feature>
<evidence type="ECO:0000256" key="2">
    <source>
        <dbReference type="SAM" id="SignalP"/>
    </source>
</evidence>
<dbReference type="Proteomes" id="UP000472320">
    <property type="component" value="Unassembled WGS sequence"/>
</dbReference>
<dbReference type="InterPro" id="IPR037291">
    <property type="entry name" value="DUF4139"/>
</dbReference>
<keyword evidence="6" id="KW-1185">Reference proteome</keyword>
<comment type="caution">
    <text evidence="5">The sequence shown here is derived from an EMBL/GenBank/DDBJ whole genome shotgun (WGS) entry which is preliminary data.</text>
</comment>
<reference evidence="5 6" key="1">
    <citation type="submission" date="2019-11" db="EMBL/GenBank/DDBJ databases">
        <title>Type strains purchased from KCTC, JCM and DSMZ.</title>
        <authorList>
            <person name="Lu H."/>
        </authorList>
    </citation>
    <scope>NUCLEOTIDE SEQUENCE [LARGE SCALE GENOMIC DNA]</scope>
    <source>
        <strain evidence="5 6">JCM 31587</strain>
    </source>
</reference>
<dbReference type="AlphaFoldDB" id="A0A6L6QIW0"/>
<evidence type="ECO:0000259" key="4">
    <source>
        <dbReference type="Pfam" id="PF13600"/>
    </source>
</evidence>
<dbReference type="OrthoDB" id="9777444at2"/>
<dbReference type="NCBIfam" id="TIGR02231">
    <property type="entry name" value="mucoidy inhibitor MuiA family protein"/>
    <property type="match status" value="1"/>
</dbReference>
<evidence type="ECO:0000259" key="3">
    <source>
        <dbReference type="Pfam" id="PF13598"/>
    </source>
</evidence>
<dbReference type="Pfam" id="PF13600">
    <property type="entry name" value="DUF4140"/>
    <property type="match status" value="1"/>
</dbReference>
<feature type="domain" description="DUF4139" evidence="3">
    <location>
        <begin position="207"/>
        <end position="525"/>
    </location>
</feature>
<organism evidence="5 6">
    <name type="scientific">Massilia eburnea</name>
    <dbReference type="NCBI Taxonomy" id="1776165"/>
    <lineage>
        <taxon>Bacteria</taxon>
        <taxon>Pseudomonadati</taxon>
        <taxon>Pseudomonadota</taxon>
        <taxon>Betaproteobacteria</taxon>
        <taxon>Burkholderiales</taxon>
        <taxon>Oxalobacteraceae</taxon>
        <taxon>Telluria group</taxon>
        <taxon>Massilia</taxon>
    </lineage>
</organism>
<proteinExistence type="predicted"/>
<dbReference type="EMBL" id="WNKX01000010">
    <property type="protein sequence ID" value="MTW11877.1"/>
    <property type="molecule type" value="Genomic_DNA"/>
</dbReference>
<evidence type="ECO:0000313" key="5">
    <source>
        <dbReference type="EMBL" id="MTW11877.1"/>
    </source>
</evidence>
<feature type="coiled-coil region" evidence="1">
    <location>
        <begin position="161"/>
        <end position="188"/>
    </location>
</feature>
<dbReference type="RefSeq" id="WP_155454826.1">
    <property type="nucleotide sequence ID" value="NZ_WNKX01000010.1"/>
</dbReference>
<dbReference type="InterPro" id="IPR011935">
    <property type="entry name" value="CHP02231"/>
</dbReference>